<dbReference type="Proteomes" id="UP001438953">
    <property type="component" value="Unassembled WGS sequence"/>
</dbReference>
<evidence type="ECO:0000313" key="6">
    <source>
        <dbReference type="Proteomes" id="UP001438953"/>
    </source>
</evidence>
<dbReference type="Pfam" id="PF01965">
    <property type="entry name" value="DJ-1_PfpI"/>
    <property type="match status" value="1"/>
</dbReference>
<dbReference type="InterPro" id="IPR009057">
    <property type="entry name" value="Homeodomain-like_sf"/>
</dbReference>
<dbReference type="InterPro" id="IPR002818">
    <property type="entry name" value="DJ-1/PfpI"/>
</dbReference>
<evidence type="ECO:0000256" key="1">
    <source>
        <dbReference type="ARBA" id="ARBA00023015"/>
    </source>
</evidence>
<keyword evidence="6" id="KW-1185">Reference proteome</keyword>
<dbReference type="InterPro" id="IPR018062">
    <property type="entry name" value="HTH_AraC-typ_CS"/>
</dbReference>
<dbReference type="PANTHER" id="PTHR43130:SF3">
    <property type="entry name" value="HTH-TYPE TRANSCRIPTIONAL REGULATOR RV1931C"/>
    <property type="match status" value="1"/>
</dbReference>
<evidence type="ECO:0000313" key="5">
    <source>
        <dbReference type="EMBL" id="MER5172885.1"/>
    </source>
</evidence>
<keyword evidence="2" id="KW-0238">DNA-binding</keyword>
<dbReference type="PROSITE" id="PS00041">
    <property type="entry name" value="HTH_ARAC_FAMILY_1"/>
    <property type="match status" value="1"/>
</dbReference>
<name>A0ABV1SJ11_9RHOB</name>
<keyword evidence="3" id="KW-0804">Transcription</keyword>
<gene>
    <name evidence="5" type="ORF">VSX56_13995</name>
</gene>
<reference evidence="5 6" key="2">
    <citation type="submission" date="2024-06" db="EMBL/GenBank/DDBJ databases">
        <title>Thioclava kandeliae sp. nov. from a rhizosphere soil sample of Kandelia candel in a mangrove.</title>
        <authorList>
            <person name="Mu T."/>
        </authorList>
    </citation>
    <scope>NUCLEOTIDE SEQUENCE [LARGE SCALE GENOMIC DNA]</scope>
    <source>
        <strain evidence="5 6">CPCC 100088</strain>
    </source>
</reference>
<keyword evidence="1" id="KW-0805">Transcription regulation</keyword>
<dbReference type="Gene3D" id="1.10.10.60">
    <property type="entry name" value="Homeodomain-like"/>
    <property type="match status" value="1"/>
</dbReference>
<dbReference type="RefSeq" id="WP_350937973.1">
    <property type="nucleotide sequence ID" value="NZ_JAYWLC010000012.1"/>
</dbReference>
<dbReference type="InterPro" id="IPR052158">
    <property type="entry name" value="INH-QAR"/>
</dbReference>
<feature type="domain" description="HTH araC/xylS-type" evidence="4">
    <location>
        <begin position="211"/>
        <end position="309"/>
    </location>
</feature>
<sequence length="316" mass="35224">MQHIAFLLLDGYALMSTASALEPLRAANQFRPGSYEITILAGQERAVSSIGSEFPARPFRTTPPEFDLVFVVAGGDPARVSDPALMAWLREADRKGVALGGISGGALVLARAGLLEGRRFTVHWHHYEDIEAMGGDWLLERRLFVIDRNRYTCAGGTAPLDMMYALITRDFGTGFARRIADWFMQTEVRGPEAPQIASIEARYGVMPPVVTACIELMESHIADPLDQSQLASLAGASLRQVQRQFKSAMDRTMMEVYRQIRLEKARELIVNTRLPLSEIAHLTGFATQSHFTDRFREAYGHAPRSLRDKKSPTSRE</sequence>
<evidence type="ECO:0000259" key="4">
    <source>
        <dbReference type="PROSITE" id="PS01124"/>
    </source>
</evidence>
<dbReference type="EMBL" id="JAYWLC010000012">
    <property type="protein sequence ID" value="MER5172885.1"/>
    <property type="molecule type" value="Genomic_DNA"/>
</dbReference>
<protein>
    <submittedName>
        <fullName evidence="5">GlxA family transcriptional regulator</fullName>
    </submittedName>
</protein>
<dbReference type="InterPro" id="IPR029062">
    <property type="entry name" value="Class_I_gatase-like"/>
</dbReference>
<dbReference type="PROSITE" id="PS01124">
    <property type="entry name" value="HTH_ARAC_FAMILY_2"/>
    <property type="match status" value="1"/>
</dbReference>
<dbReference type="Pfam" id="PF12833">
    <property type="entry name" value="HTH_18"/>
    <property type="match status" value="1"/>
</dbReference>
<evidence type="ECO:0000256" key="3">
    <source>
        <dbReference type="ARBA" id="ARBA00023163"/>
    </source>
</evidence>
<dbReference type="InterPro" id="IPR018060">
    <property type="entry name" value="HTH_AraC"/>
</dbReference>
<reference evidence="5 6" key="1">
    <citation type="submission" date="2024-01" db="EMBL/GenBank/DDBJ databases">
        <authorList>
            <person name="Deng Y."/>
            <person name="Su J."/>
        </authorList>
    </citation>
    <scope>NUCLEOTIDE SEQUENCE [LARGE SCALE GENOMIC DNA]</scope>
    <source>
        <strain evidence="5 6">CPCC 100088</strain>
    </source>
</reference>
<dbReference type="Gene3D" id="3.40.50.880">
    <property type="match status" value="1"/>
</dbReference>
<evidence type="ECO:0000256" key="2">
    <source>
        <dbReference type="ARBA" id="ARBA00023125"/>
    </source>
</evidence>
<dbReference type="SMART" id="SM00342">
    <property type="entry name" value="HTH_ARAC"/>
    <property type="match status" value="1"/>
</dbReference>
<organism evidence="5 6">
    <name type="scientific">Thioclava kandeliae</name>
    <dbReference type="NCBI Taxonomy" id="3070818"/>
    <lineage>
        <taxon>Bacteria</taxon>
        <taxon>Pseudomonadati</taxon>
        <taxon>Pseudomonadota</taxon>
        <taxon>Alphaproteobacteria</taxon>
        <taxon>Rhodobacterales</taxon>
        <taxon>Paracoccaceae</taxon>
        <taxon>Thioclava</taxon>
    </lineage>
</organism>
<dbReference type="SUPFAM" id="SSF46689">
    <property type="entry name" value="Homeodomain-like"/>
    <property type="match status" value="2"/>
</dbReference>
<comment type="caution">
    <text evidence="5">The sequence shown here is derived from an EMBL/GenBank/DDBJ whole genome shotgun (WGS) entry which is preliminary data.</text>
</comment>
<dbReference type="SUPFAM" id="SSF52317">
    <property type="entry name" value="Class I glutamine amidotransferase-like"/>
    <property type="match status" value="1"/>
</dbReference>
<proteinExistence type="predicted"/>
<accession>A0ABV1SJ11</accession>
<dbReference type="PANTHER" id="PTHR43130">
    <property type="entry name" value="ARAC-FAMILY TRANSCRIPTIONAL REGULATOR"/>
    <property type="match status" value="1"/>
</dbReference>
<dbReference type="CDD" id="cd03136">
    <property type="entry name" value="GATase1_AraC_ArgR_like"/>
    <property type="match status" value="1"/>
</dbReference>